<dbReference type="Pfam" id="PF08240">
    <property type="entry name" value="ADH_N"/>
    <property type="match status" value="1"/>
</dbReference>
<dbReference type="Gene3D" id="3.40.50.720">
    <property type="entry name" value="NAD(P)-binding Rossmann-like Domain"/>
    <property type="match status" value="1"/>
</dbReference>
<dbReference type="CDD" id="cd08241">
    <property type="entry name" value="QOR1"/>
    <property type="match status" value="1"/>
</dbReference>
<feature type="domain" description="Enoyl reductase (ER)" evidence="1">
    <location>
        <begin position="6"/>
        <end position="317"/>
    </location>
</feature>
<comment type="caution">
    <text evidence="2">The sequence shown here is derived from an EMBL/GenBank/DDBJ whole genome shotgun (WGS) entry which is preliminary data.</text>
</comment>
<reference evidence="3" key="1">
    <citation type="journal article" date="2019" name="Int. J. Syst. Evol. Microbiol.">
        <title>The Global Catalogue of Microorganisms (GCM) 10K type strain sequencing project: providing services to taxonomists for standard genome sequencing and annotation.</title>
        <authorList>
            <consortium name="The Broad Institute Genomics Platform"/>
            <consortium name="The Broad Institute Genome Sequencing Center for Infectious Disease"/>
            <person name="Wu L."/>
            <person name="Ma J."/>
        </authorList>
    </citation>
    <scope>NUCLEOTIDE SEQUENCE [LARGE SCALE GENOMIC DNA]</scope>
    <source>
        <strain evidence="3">KCTC 42224</strain>
    </source>
</reference>
<dbReference type="SUPFAM" id="SSF50129">
    <property type="entry name" value="GroES-like"/>
    <property type="match status" value="1"/>
</dbReference>
<dbReference type="Pfam" id="PF00107">
    <property type="entry name" value="ADH_zinc_N"/>
    <property type="match status" value="1"/>
</dbReference>
<dbReference type="PANTHER" id="PTHR43677">
    <property type="entry name" value="SHORT-CHAIN DEHYDROGENASE/REDUCTASE"/>
    <property type="match status" value="1"/>
</dbReference>
<gene>
    <name evidence="2" type="ORF">ACFOOT_18070</name>
</gene>
<protein>
    <submittedName>
        <fullName evidence="2">NADPH:quinone oxidoreductase family protein</fullName>
        <ecNumber evidence="2">1.-.-.-</ecNumber>
    </submittedName>
</protein>
<proteinExistence type="predicted"/>
<name>A0ABV7VB06_9SPHN</name>
<dbReference type="InterPro" id="IPR020843">
    <property type="entry name" value="ER"/>
</dbReference>
<dbReference type="SUPFAM" id="SSF51735">
    <property type="entry name" value="NAD(P)-binding Rossmann-fold domains"/>
    <property type="match status" value="1"/>
</dbReference>
<organism evidence="2 3">
    <name type="scientific">Novosphingobium pokkalii</name>
    <dbReference type="NCBI Taxonomy" id="1770194"/>
    <lineage>
        <taxon>Bacteria</taxon>
        <taxon>Pseudomonadati</taxon>
        <taxon>Pseudomonadota</taxon>
        <taxon>Alphaproteobacteria</taxon>
        <taxon>Sphingomonadales</taxon>
        <taxon>Sphingomonadaceae</taxon>
        <taxon>Novosphingobium</taxon>
    </lineage>
</organism>
<dbReference type="InterPro" id="IPR036291">
    <property type="entry name" value="NAD(P)-bd_dom_sf"/>
</dbReference>
<dbReference type="InterPro" id="IPR013149">
    <property type="entry name" value="ADH-like_C"/>
</dbReference>
<dbReference type="InterPro" id="IPR011032">
    <property type="entry name" value="GroES-like_sf"/>
</dbReference>
<dbReference type="InterPro" id="IPR051397">
    <property type="entry name" value="Zn-ADH-like_protein"/>
</dbReference>
<accession>A0ABV7VB06</accession>
<sequence>MATQLGPPDHYVLVEQPIAPLAPDEVLLRIRAVSLGHADILVSAGRYQVTPALPFVPGSEGSGTVVAVGTAVMGFAPGTSVTVTRPSGVLADHVVAKPDELAPMPEGMSFAEAAAYRSNYATALHALQDRGALRPGETLLVLGSAGGVGIAAVQIGKRLGARVIAGASTEQKRRFACEQGADLALDYSIPDWRGALKAMTGGRGIDLVFDPVGGPLFEPAFRSLAWGGRHLVVGFVGGPIARLPANLALLKGAALVGVDIRQFALNEPERHRANLACIDAWCTAGLRPPLGRSFDFTEFRAAMVAASHGTSLGKVVVEIDAIEPGA</sequence>
<evidence type="ECO:0000313" key="3">
    <source>
        <dbReference type="Proteomes" id="UP001595683"/>
    </source>
</evidence>
<keyword evidence="2" id="KW-0560">Oxidoreductase</keyword>
<dbReference type="InterPro" id="IPR013154">
    <property type="entry name" value="ADH-like_N"/>
</dbReference>
<dbReference type="EMBL" id="JBHRYE010000042">
    <property type="protein sequence ID" value="MFC3673333.1"/>
    <property type="molecule type" value="Genomic_DNA"/>
</dbReference>
<dbReference type="Proteomes" id="UP001595683">
    <property type="component" value="Unassembled WGS sequence"/>
</dbReference>
<dbReference type="SMART" id="SM00829">
    <property type="entry name" value="PKS_ER"/>
    <property type="match status" value="1"/>
</dbReference>
<dbReference type="PROSITE" id="PS01162">
    <property type="entry name" value="QOR_ZETA_CRYSTAL"/>
    <property type="match status" value="1"/>
</dbReference>
<dbReference type="InterPro" id="IPR002364">
    <property type="entry name" value="Quin_OxRdtase/zeta-crystal_CS"/>
</dbReference>
<evidence type="ECO:0000313" key="2">
    <source>
        <dbReference type="EMBL" id="MFC3673333.1"/>
    </source>
</evidence>
<dbReference type="Gene3D" id="3.90.180.10">
    <property type="entry name" value="Medium-chain alcohol dehydrogenases, catalytic domain"/>
    <property type="match status" value="1"/>
</dbReference>
<dbReference type="EC" id="1.-.-.-" evidence="2"/>
<dbReference type="GO" id="GO:0016491">
    <property type="term" value="F:oxidoreductase activity"/>
    <property type="evidence" value="ECO:0007669"/>
    <property type="project" value="UniProtKB-KW"/>
</dbReference>
<dbReference type="RefSeq" id="WP_229815431.1">
    <property type="nucleotide sequence ID" value="NZ_BMZP01000015.1"/>
</dbReference>
<keyword evidence="3" id="KW-1185">Reference proteome</keyword>
<dbReference type="PANTHER" id="PTHR43677:SF4">
    <property type="entry name" value="QUINONE OXIDOREDUCTASE-LIKE PROTEIN 2"/>
    <property type="match status" value="1"/>
</dbReference>
<evidence type="ECO:0000259" key="1">
    <source>
        <dbReference type="SMART" id="SM00829"/>
    </source>
</evidence>